<reference evidence="1 2" key="1">
    <citation type="journal article" date="2020" name="Cell">
        <title>Large-Scale Comparative Analyses of Tick Genomes Elucidate Their Genetic Diversity and Vector Capacities.</title>
        <authorList>
            <consortium name="Tick Genome and Microbiome Consortium (TIGMIC)"/>
            <person name="Jia N."/>
            <person name="Wang J."/>
            <person name="Shi W."/>
            <person name="Du L."/>
            <person name="Sun Y."/>
            <person name="Zhan W."/>
            <person name="Jiang J.F."/>
            <person name="Wang Q."/>
            <person name="Zhang B."/>
            <person name="Ji P."/>
            <person name="Bell-Sakyi L."/>
            <person name="Cui X.M."/>
            <person name="Yuan T.T."/>
            <person name="Jiang B.G."/>
            <person name="Yang W.F."/>
            <person name="Lam T.T."/>
            <person name="Chang Q.C."/>
            <person name="Ding S.J."/>
            <person name="Wang X.J."/>
            <person name="Zhu J.G."/>
            <person name="Ruan X.D."/>
            <person name="Zhao L."/>
            <person name="Wei J.T."/>
            <person name="Ye R.Z."/>
            <person name="Que T.C."/>
            <person name="Du C.H."/>
            <person name="Zhou Y.H."/>
            <person name="Cheng J.X."/>
            <person name="Dai P.F."/>
            <person name="Guo W.B."/>
            <person name="Han X.H."/>
            <person name="Huang E.J."/>
            <person name="Li L.F."/>
            <person name="Wei W."/>
            <person name="Gao Y.C."/>
            <person name="Liu J.Z."/>
            <person name="Shao H.Z."/>
            <person name="Wang X."/>
            <person name="Wang C.C."/>
            <person name="Yang T.C."/>
            <person name="Huo Q.B."/>
            <person name="Li W."/>
            <person name="Chen H.Y."/>
            <person name="Chen S.E."/>
            <person name="Zhou L.G."/>
            <person name="Ni X.B."/>
            <person name="Tian J.H."/>
            <person name="Sheng Y."/>
            <person name="Liu T."/>
            <person name="Pan Y.S."/>
            <person name="Xia L.Y."/>
            <person name="Li J."/>
            <person name="Zhao F."/>
            <person name="Cao W.C."/>
        </authorList>
    </citation>
    <scope>NUCLEOTIDE SEQUENCE [LARGE SCALE GENOMIC DNA]</scope>
    <source>
        <strain evidence="1">Iper-2018</strain>
    </source>
</reference>
<name>A0AC60NYF8_IXOPE</name>
<proteinExistence type="predicted"/>
<accession>A0AC60NYF8</accession>
<dbReference type="Proteomes" id="UP000805193">
    <property type="component" value="Unassembled WGS sequence"/>
</dbReference>
<keyword evidence="2" id="KW-1185">Reference proteome</keyword>
<dbReference type="EMBL" id="JABSTQ010011366">
    <property type="protein sequence ID" value="KAG0412208.1"/>
    <property type="molecule type" value="Genomic_DNA"/>
</dbReference>
<sequence length="1614" mass="182721">EEANEYTSIPPMASGIHVDKAVNDVKECVKELYQEFQERGTPINDDDTSLNKFCTKLEVVLQHGQRDKVSLLGAAKNYWNYFCRCLASEKNLQGYAALKYAKSLTELKTSLGRGRAVVRYCLMHQCLAETLQVCSVNEKATSDYYHDWAVFRQPEDFQTFMSSLYDLNDVSFDLAPSGNDLDAAWPCFARKVFSSSWVPLSRTSSISSINSTVSQLDSVLPAPSMHENEAAIQDEVQLAVPSLERHNAGCSGDFEEDKQASCGSQTRPKVLMKSRSLSPVVFKSNQPESQSGATPINTKEISPRELELKQRLREAESVASTCAETLAKLKEDHLHKEKAWQEREGRLQDQLHSLQLQQSAQDTGIENSKSEQACCSSEHTMLEEMVKRLTADKEDMSLKNSFLTRKLNEVLEKLEDTEESLVTVKQSELELRTKVEKLTLVNEGLKNLVDAVKEETVILRQQVLVMDKEVENSHYLLEQKKAQCKCLEEQLVKVRSKCCETINASSLKDREIERLVSLVRIARRKLLARSPESSQPETPSKEQSPRISTDSGKECDETLLEKILTSGTSDVSPDDLSLVLQQYSTKASSGSSNSELYEHCLRYLGSAMLHQESLIDRANSKVKDIVSTSHSINLQLHVLREVLSIKPNDEESDPVSGGTLNHKETATPSEELVPPRIEGCDFVTSLFETLCRNHSKLQGLMQTESQLEKELAECRELNRLLSGKVHEQERKLCGFVQELDRTKVLLAGMEDTRYKLQTAKAVMRYELQEKKHLLHNLKQQLESTREDCVRVMRSNAESELEWRSLREEFQSRKKQDSQDSGLSDNGHSTREQTPLSSEEVSEKDDPDSVEEEDRSDSLNVDEIPEEGASSIPIPTSDMEVRYRARSQRLEYLEQQCQILYSSLVRSSERSNNLQMRLHSLLEGSNEAASRVVGASDNAPSIPVETEEISEGLEEEPDVLEDCDVVSDDISVPFSPECVEASRRDESLPEIRKKTLDTIVHRVKLERSQSEELISSLRSTIAELQSANERLRRQVLAQAEEKAQRENEMRQRASGMLRTERNLKSVQLKDITREREELLEQNKVLETKLEQKENELTEIDACRRKSLEKQKSLEKEVGTLTLKLDNQTTSHNHLYENYVTQQTVIEEMKKRIGEQEQMIGELEHSVEELKEDQVTEQTMFLKEVEKLQLDLASREEECSSLSDELKKLRIQADQDKEQSDHLKQQLEESSSIISSFEDQLKQLKVDSVELKKKIVKLVREKDTLWKQNDSLQFLQKLQATDKWMDNDEADSCLQCQVNFPVLLQHHCRLCGRIFCHNCSNNWLMTTASSRPTRVCNACAVQHDRLERAARNPSVSTTISVESEEDDLVGEVNTPKCSNGQTSCNSAVCRPRQNTADSGIMSSSAPTNGGAVPRVSTPKIVRNWSFPKLRKLQFLQSSGSLDDGGCKQEFDIISDEEIARSLSACSPYNSSPSNSQENTFHMSTTRTVEEIADCGPEGVQGEIWVNAGGTYGIPVLLKVPETVLFWEFKCEPKSISFELKYKPLSEDLDLSALEVILPSVRVQADVQPMEGHLVVREAGVYVLMFDNQHSKFIAKKVTYKLHLRKPDSSEPKTIQT</sequence>
<comment type="caution">
    <text evidence="1">The sequence shown here is derived from an EMBL/GenBank/DDBJ whole genome shotgun (WGS) entry which is preliminary data.</text>
</comment>
<evidence type="ECO:0000313" key="2">
    <source>
        <dbReference type="Proteomes" id="UP000805193"/>
    </source>
</evidence>
<feature type="non-terminal residue" evidence="1">
    <location>
        <position position="1"/>
    </location>
</feature>
<organism evidence="1 2">
    <name type="scientific">Ixodes persulcatus</name>
    <name type="common">Taiga tick</name>
    <dbReference type="NCBI Taxonomy" id="34615"/>
    <lineage>
        <taxon>Eukaryota</taxon>
        <taxon>Metazoa</taxon>
        <taxon>Ecdysozoa</taxon>
        <taxon>Arthropoda</taxon>
        <taxon>Chelicerata</taxon>
        <taxon>Arachnida</taxon>
        <taxon>Acari</taxon>
        <taxon>Parasitiformes</taxon>
        <taxon>Ixodida</taxon>
        <taxon>Ixodoidea</taxon>
        <taxon>Ixodidae</taxon>
        <taxon>Ixodinae</taxon>
        <taxon>Ixodes</taxon>
    </lineage>
</organism>
<protein>
    <submittedName>
        <fullName evidence="1">Uncharacterized protein</fullName>
    </submittedName>
</protein>
<evidence type="ECO:0000313" key="1">
    <source>
        <dbReference type="EMBL" id="KAG0412208.1"/>
    </source>
</evidence>
<gene>
    <name evidence="1" type="ORF">HPB47_010662</name>
</gene>